<dbReference type="AlphaFoldDB" id="A0A5B7G006"/>
<accession>A0A5B7G006</accession>
<reference evidence="2 3" key="1">
    <citation type="submission" date="2019-05" db="EMBL/GenBank/DDBJ databases">
        <title>Another draft genome of Portunus trituberculatus and its Hox gene families provides insights of decapod evolution.</title>
        <authorList>
            <person name="Jeong J.-H."/>
            <person name="Song I."/>
            <person name="Kim S."/>
            <person name="Choi T."/>
            <person name="Kim D."/>
            <person name="Ryu S."/>
            <person name="Kim W."/>
        </authorList>
    </citation>
    <scope>NUCLEOTIDE SEQUENCE [LARGE SCALE GENOMIC DNA]</scope>
    <source>
        <tissue evidence="2">Muscle</tissue>
    </source>
</reference>
<protein>
    <submittedName>
        <fullName evidence="2">Uncharacterized protein</fullName>
    </submittedName>
</protein>
<sequence>MAPNNRKLREAVLAFPGWPSPSLTLTLRWDTPTPERRPCLAHGVVTSAFLRGALKNRCYSFSRAVILRGLTLFTTRVKSLTAEINGFYGRNIPRRLVVLRERAVSASRGVCSAVANWWHSAEPRDGRQPPRGRVRARPTPDYRPATPSSLLPRPRQASHLLVGWVGRSEPRHSFALSGGLFYRSLEMRRISDTIIRGGRDAPSSSTLQLVTASPWITLAIPPPTCLTNPPSPTSDTCAPHLTFNHRLSQIWPCLK</sequence>
<evidence type="ECO:0000313" key="3">
    <source>
        <dbReference type="Proteomes" id="UP000324222"/>
    </source>
</evidence>
<evidence type="ECO:0000256" key="1">
    <source>
        <dbReference type="SAM" id="MobiDB-lite"/>
    </source>
</evidence>
<dbReference type="EMBL" id="VSRR010009608">
    <property type="protein sequence ID" value="MPC50593.1"/>
    <property type="molecule type" value="Genomic_DNA"/>
</dbReference>
<feature type="region of interest" description="Disordered" evidence="1">
    <location>
        <begin position="122"/>
        <end position="151"/>
    </location>
</feature>
<keyword evidence="3" id="KW-1185">Reference proteome</keyword>
<comment type="caution">
    <text evidence="2">The sequence shown here is derived from an EMBL/GenBank/DDBJ whole genome shotgun (WGS) entry which is preliminary data.</text>
</comment>
<evidence type="ECO:0000313" key="2">
    <source>
        <dbReference type="EMBL" id="MPC50593.1"/>
    </source>
</evidence>
<organism evidence="2 3">
    <name type="scientific">Portunus trituberculatus</name>
    <name type="common">Swimming crab</name>
    <name type="synonym">Neptunus trituberculatus</name>
    <dbReference type="NCBI Taxonomy" id="210409"/>
    <lineage>
        <taxon>Eukaryota</taxon>
        <taxon>Metazoa</taxon>
        <taxon>Ecdysozoa</taxon>
        <taxon>Arthropoda</taxon>
        <taxon>Crustacea</taxon>
        <taxon>Multicrustacea</taxon>
        <taxon>Malacostraca</taxon>
        <taxon>Eumalacostraca</taxon>
        <taxon>Eucarida</taxon>
        <taxon>Decapoda</taxon>
        <taxon>Pleocyemata</taxon>
        <taxon>Brachyura</taxon>
        <taxon>Eubrachyura</taxon>
        <taxon>Portunoidea</taxon>
        <taxon>Portunidae</taxon>
        <taxon>Portuninae</taxon>
        <taxon>Portunus</taxon>
    </lineage>
</organism>
<dbReference type="Proteomes" id="UP000324222">
    <property type="component" value="Unassembled WGS sequence"/>
</dbReference>
<gene>
    <name evidence="2" type="ORF">E2C01_044422</name>
</gene>
<name>A0A5B7G006_PORTR</name>
<proteinExistence type="predicted"/>